<dbReference type="Pfam" id="PF12900">
    <property type="entry name" value="Pyridox_ox_2"/>
    <property type="match status" value="1"/>
</dbReference>
<sequence length="147" mass="15938">MKHPSDPQPRTLRELSRQKSLRLLGNVGIGRIAFISRAMPAIRLVSHIVNGDHLLIGCLYEPEIAAILGPRGTSMIVYQANLVDPATHLGWNVVVSGRAALMADPVVLARVGPQLDGWKGGRADLVLRIQPELVTGLHVGQYIEGSR</sequence>
<organism evidence="1 2">
    <name type="scientific">Nonomuraea guangzhouensis</name>
    <dbReference type="NCBI Taxonomy" id="1291555"/>
    <lineage>
        <taxon>Bacteria</taxon>
        <taxon>Bacillati</taxon>
        <taxon>Actinomycetota</taxon>
        <taxon>Actinomycetes</taxon>
        <taxon>Streptosporangiales</taxon>
        <taxon>Streptosporangiaceae</taxon>
        <taxon>Nonomuraea</taxon>
    </lineage>
</organism>
<accession>A0ABW4GSG6</accession>
<proteinExistence type="predicted"/>
<dbReference type="InterPro" id="IPR024747">
    <property type="entry name" value="Pyridox_Oxase-rel"/>
</dbReference>
<evidence type="ECO:0000313" key="1">
    <source>
        <dbReference type="EMBL" id="MFD1545783.1"/>
    </source>
</evidence>
<reference evidence="2" key="1">
    <citation type="journal article" date="2019" name="Int. J. Syst. Evol. Microbiol.">
        <title>The Global Catalogue of Microorganisms (GCM) 10K type strain sequencing project: providing services to taxonomists for standard genome sequencing and annotation.</title>
        <authorList>
            <consortium name="The Broad Institute Genomics Platform"/>
            <consortium name="The Broad Institute Genome Sequencing Center for Infectious Disease"/>
            <person name="Wu L."/>
            <person name="Ma J."/>
        </authorList>
    </citation>
    <scope>NUCLEOTIDE SEQUENCE [LARGE SCALE GENOMIC DNA]</scope>
    <source>
        <strain evidence="2">CGMCC 1.15399</strain>
    </source>
</reference>
<gene>
    <name evidence="1" type="ORF">ACFSJ0_52685</name>
</gene>
<evidence type="ECO:0000313" key="2">
    <source>
        <dbReference type="Proteomes" id="UP001597097"/>
    </source>
</evidence>
<name>A0ABW4GSG6_9ACTN</name>
<keyword evidence="2" id="KW-1185">Reference proteome</keyword>
<dbReference type="EMBL" id="JBHUCM010000050">
    <property type="protein sequence ID" value="MFD1545783.1"/>
    <property type="molecule type" value="Genomic_DNA"/>
</dbReference>
<comment type="caution">
    <text evidence="1">The sequence shown here is derived from an EMBL/GenBank/DDBJ whole genome shotgun (WGS) entry which is preliminary data.</text>
</comment>
<dbReference type="RefSeq" id="WP_219539476.1">
    <property type="nucleotide sequence ID" value="NZ_JAHKRM010000063.1"/>
</dbReference>
<protein>
    <submittedName>
        <fullName evidence="1">Pyridoxamine 5'-phosphate oxidase family protein</fullName>
    </submittedName>
</protein>
<dbReference type="Proteomes" id="UP001597097">
    <property type="component" value="Unassembled WGS sequence"/>
</dbReference>